<reference evidence="3 4" key="1">
    <citation type="journal article" date="2021" name="BMC Genomics">
        <title>Telomere-to-telomere genome assembly of asparaginase-producing Trichoderma simmonsii.</title>
        <authorList>
            <person name="Chung D."/>
            <person name="Kwon Y.M."/>
            <person name="Yang Y."/>
        </authorList>
    </citation>
    <scope>NUCLEOTIDE SEQUENCE [LARGE SCALE GENOMIC DNA]</scope>
    <source>
        <strain evidence="3 4">GH-Sj1</strain>
    </source>
</reference>
<sequence length="159" mass="18146">MCQGPNREGGSGHQKKNEDEDEDGKWGMWVLFMSCFVFLFHSLSSSCFSIFTYLFFCASDQRMLLLVAVVGCAFALQLKRYLTYTACTRGAVRLDSGLLQMDCSCFAGDKRRWPIRLNPTEPMQRREKRERVGWREQYRSNTSNNSRAQGDGGGASRLL</sequence>
<feature type="transmembrane region" description="Helical" evidence="2">
    <location>
        <begin position="26"/>
        <end position="56"/>
    </location>
</feature>
<proteinExistence type="predicted"/>
<dbReference type="EMBL" id="CP075867">
    <property type="protein sequence ID" value="QYT00596.1"/>
    <property type="molecule type" value="Genomic_DNA"/>
</dbReference>
<feature type="transmembrane region" description="Helical" evidence="2">
    <location>
        <begin position="63"/>
        <end position="82"/>
    </location>
</feature>
<dbReference type="Proteomes" id="UP000826661">
    <property type="component" value="Chromosome IV"/>
</dbReference>
<feature type="compositionally biased region" description="Gly residues" evidence="1">
    <location>
        <begin position="150"/>
        <end position="159"/>
    </location>
</feature>
<evidence type="ECO:0000313" key="3">
    <source>
        <dbReference type="EMBL" id="QYT00596.1"/>
    </source>
</evidence>
<keyword evidence="4" id="KW-1185">Reference proteome</keyword>
<feature type="region of interest" description="Disordered" evidence="1">
    <location>
        <begin position="119"/>
        <end position="159"/>
    </location>
</feature>
<name>A0A8G0LJ26_9HYPO</name>
<accession>A0A8G0LJ26</accession>
<feature type="region of interest" description="Disordered" evidence="1">
    <location>
        <begin position="1"/>
        <end position="20"/>
    </location>
</feature>
<evidence type="ECO:0000256" key="1">
    <source>
        <dbReference type="SAM" id="MobiDB-lite"/>
    </source>
</evidence>
<keyword evidence="2" id="KW-1133">Transmembrane helix</keyword>
<feature type="compositionally biased region" description="Polar residues" evidence="1">
    <location>
        <begin position="139"/>
        <end position="148"/>
    </location>
</feature>
<gene>
    <name evidence="3" type="ORF">H0G86_007676</name>
</gene>
<keyword evidence="2" id="KW-0812">Transmembrane</keyword>
<organism evidence="3 4">
    <name type="scientific">Trichoderma simmonsii</name>
    <dbReference type="NCBI Taxonomy" id="1491479"/>
    <lineage>
        <taxon>Eukaryota</taxon>
        <taxon>Fungi</taxon>
        <taxon>Dikarya</taxon>
        <taxon>Ascomycota</taxon>
        <taxon>Pezizomycotina</taxon>
        <taxon>Sordariomycetes</taxon>
        <taxon>Hypocreomycetidae</taxon>
        <taxon>Hypocreales</taxon>
        <taxon>Hypocreaceae</taxon>
        <taxon>Trichoderma</taxon>
    </lineage>
</organism>
<dbReference type="AlphaFoldDB" id="A0A8G0LJ26"/>
<evidence type="ECO:0000313" key="4">
    <source>
        <dbReference type="Proteomes" id="UP000826661"/>
    </source>
</evidence>
<keyword evidence="2" id="KW-0472">Membrane</keyword>
<evidence type="ECO:0000256" key="2">
    <source>
        <dbReference type="SAM" id="Phobius"/>
    </source>
</evidence>
<feature type="compositionally biased region" description="Basic and acidic residues" evidence="1">
    <location>
        <begin position="123"/>
        <end position="138"/>
    </location>
</feature>
<protein>
    <submittedName>
        <fullName evidence="3">Uncharacterized protein</fullName>
    </submittedName>
</protein>